<dbReference type="Gene3D" id="2.115.10.20">
    <property type="entry name" value="Glycosyl hydrolase domain, family 43"/>
    <property type="match status" value="1"/>
</dbReference>
<dbReference type="SUPFAM" id="SSF75005">
    <property type="entry name" value="Arabinanase/levansucrase/invertase"/>
    <property type="match status" value="1"/>
</dbReference>
<dbReference type="PANTHER" id="PTHR43817">
    <property type="entry name" value="GLYCOSYL HYDROLASE"/>
    <property type="match status" value="1"/>
</dbReference>
<dbReference type="InterPro" id="IPR006710">
    <property type="entry name" value="Glyco_hydro_43"/>
</dbReference>
<evidence type="ECO:0000256" key="3">
    <source>
        <dbReference type="ARBA" id="ARBA00022801"/>
    </source>
</evidence>
<dbReference type="InterPro" id="IPR000772">
    <property type="entry name" value="Ricin_B_lectin"/>
</dbReference>
<keyword evidence="8" id="KW-1185">Reference proteome</keyword>
<dbReference type="Pfam" id="PF04616">
    <property type="entry name" value="Glyco_hydro_43"/>
    <property type="match status" value="1"/>
</dbReference>
<dbReference type="PROSITE" id="PS50231">
    <property type="entry name" value="RICIN_B_LECTIN"/>
    <property type="match status" value="1"/>
</dbReference>
<protein>
    <submittedName>
        <fullName evidence="7">Family 43 glycosylhydrolase</fullName>
    </submittedName>
</protein>
<dbReference type="PROSITE" id="PS51257">
    <property type="entry name" value="PROKAR_LIPOPROTEIN"/>
    <property type="match status" value="1"/>
</dbReference>
<dbReference type="EMBL" id="CP118605">
    <property type="protein sequence ID" value="WGL16071.1"/>
    <property type="molecule type" value="Genomic_DNA"/>
</dbReference>
<dbReference type="CDD" id="cd00161">
    <property type="entry name" value="beta-trefoil_Ricin-like"/>
    <property type="match status" value="1"/>
</dbReference>
<dbReference type="InterPro" id="IPR023296">
    <property type="entry name" value="Glyco_hydro_beta-prop_sf"/>
</dbReference>
<accession>A0ABY8NAY4</accession>
<evidence type="ECO:0000256" key="5">
    <source>
        <dbReference type="SAM" id="SignalP"/>
    </source>
</evidence>
<dbReference type="CDD" id="cd18820">
    <property type="entry name" value="GH43_LbAraf43-like"/>
    <property type="match status" value="1"/>
</dbReference>
<dbReference type="Pfam" id="PF14200">
    <property type="entry name" value="RicinB_lectin_2"/>
    <property type="match status" value="2"/>
</dbReference>
<name>A0ABY8NAY4_9GAMM</name>
<evidence type="ECO:0000256" key="1">
    <source>
        <dbReference type="ARBA" id="ARBA00009865"/>
    </source>
</evidence>
<keyword evidence="4" id="KW-0326">Glycosidase</keyword>
<evidence type="ECO:0000313" key="8">
    <source>
        <dbReference type="Proteomes" id="UP001236500"/>
    </source>
</evidence>
<gene>
    <name evidence="7" type="ORF">PVT68_15010</name>
</gene>
<sequence>MNINKKSWFTPRGIFAGVALASLTACQPSVDKAAVDKTGEKAVSNSVSMPFAQPEKILGPEGTFANPLFANGADPWLEYWDGNYYLTTTTWTSQLVMRKSPTLDGLATAAPINIWSDTDPARCCNFWAFEFHRLNGPNGGRWYLMYTSGQHGTLDHQHLSVLESVGDDPMGPYVYKGSPMPDSWNIDGTYLEHNGQLYLLWSEWVGDEQLNWISKMTNPWSIEGPRVVITRPEAEWEQSGRKVNEGAEILKKDGRTFMIYSASFCDTPDYKLAMKELTGDDPMNPEHWTKYPEPVFQRGNGVFGPGHNGFFTSPDGSEDWLVYHGNSKETDGCSATRSVRAQKFTWNDDGTPNFGEPVPEGEFQKLPSGENGPITTKVQGARWKLANAVNDQCLSGAGTGACASSDSEWVLDNTGDGAYRLANAASGNFLNQSGELAPWTNTQAQRWTLKQNENGWVQLLNRDTGQPLTAQDCNGEGCEQWSLQTAETVAITSVQSGRVLQTAACATGADISQAAWSGASCQRWSITPADEGFVKIQTGDQCMTIADNAVVPGAPAVLGSCEGTSSQWLLQPLADGSLQIKNRESRHNLDLAHCGLAEGNTFAQAPAADNDCQKFQLREVPMQGRGSALGQ</sequence>
<feature type="signal peptide" evidence="5">
    <location>
        <begin position="1"/>
        <end position="21"/>
    </location>
</feature>
<evidence type="ECO:0000259" key="6">
    <source>
        <dbReference type="Pfam" id="PF14200"/>
    </source>
</evidence>
<dbReference type="SUPFAM" id="SSF50370">
    <property type="entry name" value="Ricin B-like lectins"/>
    <property type="match status" value="2"/>
</dbReference>
<dbReference type="Proteomes" id="UP001236500">
    <property type="component" value="Chromosome"/>
</dbReference>
<dbReference type="Gene3D" id="2.80.10.50">
    <property type="match status" value="2"/>
</dbReference>
<feature type="chain" id="PRO_5045898128" evidence="5">
    <location>
        <begin position="22"/>
        <end position="631"/>
    </location>
</feature>
<organism evidence="7 8">
    <name type="scientific">Microbulbifer bruguierae</name>
    <dbReference type="NCBI Taxonomy" id="3029061"/>
    <lineage>
        <taxon>Bacteria</taxon>
        <taxon>Pseudomonadati</taxon>
        <taxon>Pseudomonadota</taxon>
        <taxon>Gammaproteobacteria</taxon>
        <taxon>Cellvibrionales</taxon>
        <taxon>Microbulbiferaceae</taxon>
        <taxon>Microbulbifer</taxon>
    </lineage>
</organism>
<feature type="domain" description="Ricin B lectin" evidence="6">
    <location>
        <begin position="408"/>
        <end position="473"/>
    </location>
</feature>
<comment type="similarity">
    <text evidence="1">Belongs to the glycosyl hydrolase 43 family.</text>
</comment>
<keyword evidence="2 5" id="KW-0732">Signal</keyword>
<feature type="domain" description="Ricin B lectin" evidence="6">
    <location>
        <begin position="478"/>
        <end position="555"/>
    </location>
</feature>
<evidence type="ECO:0000313" key="7">
    <source>
        <dbReference type="EMBL" id="WGL16071.1"/>
    </source>
</evidence>
<dbReference type="RefSeq" id="WP_280319378.1">
    <property type="nucleotide sequence ID" value="NZ_CP118605.1"/>
</dbReference>
<evidence type="ECO:0000256" key="2">
    <source>
        <dbReference type="ARBA" id="ARBA00022729"/>
    </source>
</evidence>
<reference evidence="7 8" key="1">
    <citation type="submission" date="2023-02" db="EMBL/GenBank/DDBJ databases">
        <title>Description and genomic characterization of Microbulbifer bruguierae sp. nov., isolated from the sediment of mangrove plant Bruguiera sexangula.</title>
        <authorList>
            <person name="Long M."/>
        </authorList>
    </citation>
    <scope>NUCLEOTIDE SEQUENCE [LARGE SCALE GENOMIC DNA]</scope>
    <source>
        <strain evidence="7 8">H12</strain>
    </source>
</reference>
<proteinExistence type="inferred from homology"/>
<dbReference type="InterPro" id="IPR035992">
    <property type="entry name" value="Ricin_B-like_lectins"/>
</dbReference>
<keyword evidence="3" id="KW-0378">Hydrolase</keyword>
<evidence type="ECO:0000256" key="4">
    <source>
        <dbReference type="ARBA" id="ARBA00023295"/>
    </source>
</evidence>
<dbReference type="PANTHER" id="PTHR43817:SF1">
    <property type="entry name" value="HYDROLASE, FAMILY 43, PUTATIVE (AFU_ORTHOLOGUE AFUA_3G01660)-RELATED"/>
    <property type="match status" value="1"/>
</dbReference>